<dbReference type="GO" id="GO:0003677">
    <property type="term" value="F:DNA binding"/>
    <property type="evidence" value="ECO:0007669"/>
    <property type="project" value="UniProtKB-UniRule"/>
</dbReference>
<keyword evidence="6 7" id="KW-0539">Nucleus</keyword>
<evidence type="ECO:0000256" key="2">
    <source>
        <dbReference type="ARBA" id="ARBA00022473"/>
    </source>
</evidence>
<evidence type="ECO:0000313" key="10">
    <source>
        <dbReference type="Proteomes" id="UP001516400"/>
    </source>
</evidence>
<dbReference type="GO" id="GO:0006357">
    <property type="term" value="P:regulation of transcription by RNA polymerase II"/>
    <property type="evidence" value="ECO:0007669"/>
    <property type="project" value="UniProtKB-ARBA"/>
</dbReference>
<evidence type="ECO:0000256" key="6">
    <source>
        <dbReference type="ARBA" id="ARBA00023242"/>
    </source>
</evidence>
<feature type="DNA-binding region" description="T-box" evidence="7">
    <location>
        <begin position="38"/>
        <end position="212"/>
    </location>
</feature>
<reference evidence="9 10" key="1">
    <citation type="journal article" date="2021" name="BMC Biol.">
        <title>Horizontally acquired antibacterial genes associated with adaptive radiation of ladybird beetles.</title>
        <authorList>
            <person name="Li H.S."/>
            <person name="Tang X.F."/>
            <person name="Huang Y.H."/>
            <person name="Xu Z.Y."/>
            <person name="Chen M.L."/>
            <person name="Du X.Y."/>
            <person name="Qiu B.Y."/>
            <person name="Chen P.T."/>
            <person name="Zhang W."/>
            <person name="Slipinski A."/>
            <person name="Escalona H.E."/>
            <person name="Waterhouse R.M."/>
            <person name="Zwick A."/>
            <person name="Pang H."/>
        </authorList>
    </citation>
    <scope>NUCLEOTIDE SEQUENCE [LARGE SCALE GENOMIC DNA]</scope>
    <source>
        <strain evidence="9">SYSU2018</strain>
    </source>
</reference>
<dbReference type="Pfam" id="PF00907">
    <property type="entry name" value="T-box"/>
    <property type="match status" value="1"/>
</dbReference>
<comment type="caution">
    <text evidence="9">The sequence shown here is derived from an EMBL/GenBank/DDBJ whole genome shotgun (WGS) entry which is preliminary data.</text>
</comment>
<protein>
    <recommendedName>
        <fullName evidence="8">T-box domain-containing protein</fullName>
    </recommendedName>
</protein>
<dbReference type="PANTHER" id="PTHR11267">
    <property type="entry name" value="T-BOX PROTEIN-RELATED"/>
    <property type="match status" value="1"/>
</dbReference>
<proteinExistence type="predicted"/>
<dbReference type="InterPro" id="IPR008967">
    <property type="entry name" value="p53-like_TF_DNA-bd_sf"/>
</dbReference>
<dbReference type="InterPro" id="IPR046360">
    <property type="entry name" value="T-box_DNA-bd"/>
</dbReference>
<dbReference type="InterPro" id="IPR018186">
    <property type="entry name" value="TF_T-box_CS"/>
</dbReference>
<name>A0ABD2MRI9_9CUCU</name>
<dbReference type="PROSITE" id="PS01264">
    <property type="entry name" value="TBOX_2"/>
    <property type="match status" value="1"/>
</dbReference>
<dbReference type="InterPro" id="IPR001699">
    <property type="entry name" value="TF_T-box"/>
</dbReference>
<dbReference type="PROSITE" id="PS50252">
    <property type="entry name" value="TBOX_3"/>
    <property type="match status" value="1"/>
</dbReference>
<dbReference type="GO" id="GO:0005634">
    <property type="term" value="C:nucleus"/>
    <property type="evidence" value="ECO:0007669"/>
    <property type="project" value="UniProtKB-SubCell"/>
</dbReference>
<gene>
    <name evidence="9" type="ORF">HHI36_007927</name>
</gene>
<feature type="domain" description="T-box" evidence="8">
    <location>
        <begin position="33"/>
        <end position="212"/>
    </location>
</feature>
<keyword evidence="4 7" id="KW-0238">DNA-binding</keyword>
<dbReference type="PROSITE" id="PS01283">
    <property type="entry name" value="TBOX_1"/>
    <property type="match status" value="1"/>
</dbReference>
<dbReference type="EMBL" id="JABFTP020000021">
    <property type="protein sequence ID" value="KAL3268835.1"/>
    <property type="molecule type" value="Genomic_DNA"/>
</dbReference>
<comment type="subcellular location">
    <subcellularLocation>
        <location evidence="1 7">Nucleus</location>
    </subcellularLocation>
</comment>
<dbReference type="Gene3D" id="2.60.40.820">
    <property type="entry name" value="Transcription factor, T-box"/>
    <property type="match status" value="1"/>
</dbReference>
<dbReference type="FunFam" id="2.60.40.820:FF:000010">
    <property type="entry name" value="T-box transcription factor TBX6"/>
    <property type="match status" value="1"/>
</dbReference>
<evidence type="ECO:0000259" key="8">
    <source>
        <dbReference type="PROSITE" id="PS50252"/>
    </source>
</evidence>
<evidence type="ECO:0000256" key="1">
    <source>
        <dbReference type="ARBA" id="ARBA00004123"/>
    </source>
</evidence>
<evidence type="ECO:0000256" key="3">
    <source>
        <dbReference type="ARBA" id="ARBA00023015"/>
    </source>
</evidence>
<evidence type="ECO:0000256" key="7">
    <source>
        <dbReference type="PROSITE-ProRule" id="PRU00201"/>
    </source>
</evidence>
<dbReference type="PANTHER" id="PTHR11267:SF204">
    <property type="entry name" value="SPADETAIL"/>
    <property type="match status" value="1"/>
</dbReference>
<dbReference type="CDD" id="cd20681">
    <property type="entry name" value="T-box_Drosocross-like"/>
    <property type="match status" value="1"/>
</dbReference>
<keyword evidence="3" id="KW-0805">Transcription regulation</keyword>
<dbReference type="AlphaFoldDB" id="A0ABD2MRI9"/>
<dbReference type="Proteomes" id="UP001516400">
    <property type="component" value="Unassembled WGS sequence"/>
</dbReference>
<dbReference type="PRINTS" id="PR00937">
    <property type="entry name" value="TBOX"/>
</dbReference>
<evidence type="ECO:0000256" key="5">
    <source>
        <dbReference type="ARBA" id="ARBA00023163"/>
    </source>
</evidence>
<keyword evidence="10" id="KW-1185">Reference proteome</keyword>
<evidence type="ECO:0000256" key="4">
    <source>
        <dbReference type="ARBA" id="ARBA00023125"/>
    </source>
</evidence>
<keyword evidence="5" id="KW-0804">Transcription</keyword>
<dbReference type="InterPro" id="IPR036960">
    <property type="entry name" value="T-box_sf"/>
</dbReference>
<evidence type="ECO:0000313" key="9">
    <source>
        <dbReference type="EMBL" id="KAL3268835.1"/>
    </source>
</evidence>
<dbReference type="SMART" id="SM00425">
    <property type="entry name" value="TBOX"/>
    <property type="match status" value="1"/>
</dbReference>
<keyword evidence="2" id="KW-0217">Developmental protein</keyword>
<dbReference type="SUPFAM" id="SSF49417">
    <property type="entry name" value="p53-like transcription factors"/>
    <property type="match status" value="1"/>
</dbReference>
<accession>A0ABD2MRI9</accession>
<sequence length="332" mass="38184">MCDLQTENIYQYIYRELPEFSDLYPISTCRVILKNRELWTKFHELETEMIITKSGRRMFPSLSIQLSNLDPCAHYCVFLTMVPTSKCRYKYSTGSGWTPAGNEETQYPSRMYVHPESPTTGEQWMSQPVSFGRVKLTNTPNPPAGHIVLSSMHKYQPKIIIVKTTDPRNLPWAPSTSIAFPETLFIAVTAYQNEKITKLKIDHNPFAKGFRENGQSKCKKRKIENEVLDIITNEEKSESTAKRSHICSSHDCETRSTSSLSPKMDIGTSFGFPYPYSFPFPYMQQHWAAPYYNQSTSLFTSVIPHDIRLKYEQIQTPKKLTDFSIKAITGHS</sequence>
<organism evidence="9 10">
    <name type="scientific">Cryptolaemus montrouzieri</name>
    <dbReference type="NCBI Taxonomy" id="559131"/>
    <lineage>
        <taxon>Eukaryota</taxon>
        <taxon>Metazoa</taxon>
        <taxon>Ecdysozoa</taxon>
        <taxon>Arthropoda</taxon>
        <taxon>Hexapoda</taxon>
        <taxon>Insecta</taxon>
        <taxon>Pterygota</taxon>
        <taxon>Neoptera</taxon>
        <taxon>Endopterygota</taxon>
        <taxon>Coleoptera</taxon>
        <taxon>Polyphaga</taxon>
        <taxon>Cucujiformia</taxon>
        <taxon>Coccinelloidea</taxon>
        <taxon>Coccinellidae</taxon>
        <taxon>Scymninae</taxon>
        <taxon>Scymnini</taxon>
        <taxon>Cryptolaemus</taxon>
    </lineage>
</organism>